<keyword evidence="1" id="KW-0472">Membrane</keyword>
<dbReference type="InterPro" id="IPR003660">
    <property type="entry name" value="HAMP_dom"/>
</dbReference>
<dbReference type="InterPro" id="IPR043128">
    <property type="entry name" value="Rev_trsase/Diguanyl_cyclase"/>
</dbReference>
<feature type="domain" description="HAMP" evidence="2">
    <location>
        <begin position="313"/>
        <end position="365"/>
    </location>
</feature>
<dbReference type="RefSeq" id="WP_127766764.1">
    <property type="nucleotide sequence ID" value="NZ_SADE01000003.1"/>
</dbReference>
<gene>
    <name evidence="4" type="ORF">EOI86_17745</name>
</gene>
<dbReference type="Gene3D" id="6.10.340.10">
    <property type="match status" value="1"/>
</dbReference>
<protein>
    <submittedName>
        <fullName evidence="4">Sensor domain-containing diguanylate cyclase</fullName>
    </submittedName>
</protein>
<dbReference type="PROSITE" id="PS50887">
    <property type="entry name" value="GGDEF"/>
    <property type="match status" value="1"/>
</dbReference>
<dbReference type="NCBIfam" id="TIGR00254">
    <property type="entry name" value="GGDEF"/>
    <property type="match status" value="1"/>
</dbReference>
<dbReference type="GO" id="GO:0007165">
    <property type="term" value="P:signal transduction"/>
    <property type="evidence" value="ECO:0007669"/>
    <property type="project" value="InterPro"/>
</dbReference>
<evidence type="ECO:0000259" key="3">
    <source>
        <dbReference type="PROSITE" id="PS50887"/>
    </source>
</evidence>
<keyword evidence="5" id="KW-1185">Reference proteome</keyword>
<keyword evidence="1" id="KW-0812">Transmembrane</keyword>
<feature type="transmembrane region" description="Helical" evidence="1">
    <location>
        <begin position="289"/>
        <end position="312"/>
    </location>
</feature>
<sequence>MSLRLRIALSAALLVAATALGIGYWVAAAIGDRLRNNIGSELAETAYQMSDKLDREMASRTGEVELLTSLEALQRNDVAEAQRLVDTLHNTIPAFSWIGLLDPAGVVIAASEGILLGEDISHRPVFIEGSKGIFIGDVHDAVLLASLLPNPSGEPMKFVDIAISLPKKDDRGPRVLAAHLSWTWAEEVRRSILREAYSHRGISLYVASAGGDVLLSRGNDLLGHNLRLKAMQRAKNGEEVGWTVEQWPDGQTYLTGFARADGHLNYPGLGWVVLTREPAEMAFAPIEEFWQLTALVSTGLVISIAVLGWFALGGVTNRLAHIADVAREIRAGQQVDMPLYDSPREVADLSHALRNLVVELTHSEQALDRMSAVARQDRLTGLPNRLGMVSFFDVAVARAKREGLSIIAFYIDLDGFKAVNDTMGHGAGDEALKEVAARLKSCSRGGELAVRLGGDEFLMLIFADAADWEKTASQVARRVLARLAEPYVLSEGQAQMAGSIGIARYPYDGDTLETLLAKSDKALYAAKRGGKNRAVFAASEKVVMLGSHSTRK</sequence>
<dbReference type="Proteomes" id="UP000287447">
    <property type="component" value="Unassembled WGS sequence"/>
</dbReference>
<dbReference type="AlphaFoldDB" id="A0A3S2VNF0"/>
<proteinExistence type="predicted"/>
<dbReference type="InterPro" id="IPR000160">
    <property type="entry name" value="GGDEF_dom"/>
</dbReference>
<name>A0A3S2VNF0_9PROT</name>
<organism evidence="4 5">
    <name type="scientific">Hwanghaeella grinnelliae</name>
    <dbReference type="NCBI Taxonomy" id="2500179"/>
    <lineage>
        <taxon>Bacteria</taxon>
        <taxon>Pseudomonadati</taxon>
        <taxon>Pseudomonadota</taxon>
        <taxon>Alphaproteobacteria</taxon>
        <taxon>Rhodospirillales</taxon>
        <taxon>Rhodospirillaceae</taxon>
        <taxon>Hwanghaeella</taxon>
    </lineage>
</organism>
<dbReference type="PROSITE" id="PS50885">
    <property type="entry name" value="HAMP"/>
    <property type="match status" value="1"/>
</dbReference>
<feature type="domain" description="GGDEF" evidence="3">
    <location>
        <begin position="404"/>
        <end position="539"/>
    </location>
</feature>
<dbReference type="SUPFAM" id="SSF55073">
    <property type="entry name" value="Nucleotide cyclase"/>
    <property type="match status" value="1"/>
</dbReference>
<dbReference type="Gene3D" id="3.30.70.270">
    <property type="match status" value="1"/>
</dbReference>
<evidence type="ECO:0000259" key="2">
    <source>
        <dbReference type="PROSITE" id="PS50885"/>
    </source>
</evidence>
<dbReference type="Gene3D" id="3.30.450.20">
    <property type="entry name" value="PAS domain"/>
    <property type="match status" value="1"/>
</dbReference>
<dbReference type="Pfam" id="PF00990">
    <property type="entry name" value="GGDEF"/>
    <property type="match status" value="1"/>
</dbReference>
<evidence type="ECO:0000313" key="5">
    <source>
        <dbReference type="Proteomes" id="UP000287447"/>
    </source>
</evidence>
<dbReference type="InterPro" id="IPR029787">
    <property type="entry name" value="Nucleotide_cyclase"/>
</dbReference>
<dbReference type="GO" id="GO:0016020">
    <property type="term" value="C:membrane"/>
    <property type="evidence" value="ECO:0007669"/>
    <property type="project" value="InterPro"/>
</dbReference>
<comment type="caution">
    <text evidence="4">The sequence shown here is derived from an EMBL/GenBank/DDBJ whole genome shotgun (WGS) entry which is preliminary data.</text>
</comment>
<dbReference type="EMBL" id="SADE01000003">
    <property type="protein sequence ID" value="RVU34696.1"/>
    <property type="molecule type" value="Genomic_DNA"/>
</dbReference>
<dbReference type="SMART" id="SM00267">
    <property type="entry name" value="GGDEF"/>
    <property type="match status" value="1"/>
</dbReference>
<keyword evidence="1" id="KW-1133">Transmembrane helix</keyword>
<dbReference type="PANTHER" id="PTHR46663:SF2">
    <property type="entry name" value="GGDEF DOMAIN-CONTAINING PROTEIN"/>
    <property type="match status" value="1"/>
</dbReference>
<dbReference type="PANTHER" id="PTHR46663">
    <property type="entry name" value="DIGUANYLATE CYCLASE DGCT-RELATED"/>
    <property type="match status" value="1"/>
</dbReference>
<dbReference type="CDD" id="cd01949">
    <property type="entry name" value="GGDEF"/>
    <property type="match status" value="1"/>
</dbReference>
<accession>A0A3S2VNF0</accession>
<evidence type="ECO:0000256" key="1">
    <source>
        <dbReference type="SAM" id="Phobius"/>
    </source>
</evidence>
<reference evidence="5" key="1">
    <citation type="submission" date="2019-01" db="EMBL/GenBank/DDBJ databases">
        <title>Gri0909 isolated from a small marine red alga.</title>
        <authorList>
            <person name="Kim J."/>
            <person name="Jeong S.E."/>
            <person name="Jeon C.O."/>
        </authorList>
    </citation>
    <scope>NUCLEOTIDE SEQUENCE [LARGE SCALE GENOMIC DNA]</scope>
    <source>
        <strain evidence="5">Gri0909</strain>
    </source>
</reference>
<evidence type="ECO:0000313" key="4">
    <source>
        <dbReference type="EMBL" id="RVU34696.1"/>
    </source>
</evidence>
<dbReference type="InterPro" id="IPR052163">
    <property type="entry name" value="DGC-Regulatory_Protein"/>
</dbReference>
<dbReference type="OrthoDB" id="9812260at2"/>